<dbReference type="PATRIC" id="fig|1397.4.peg.3765"/>
<feature type="region of interest" description="Disordered" evidence="5">
    <location>
        <begin position="125"/>
        <end position="144"/>
    </location>
</feature>
<protein>
    <submittedName>
        <fullName evidence="7">Metal ABC transporter substrate-binding protein</fullName>
    </submittedName>
    <submittedName>
        <fullName evidence="8">Zinc ABC transporter substrate-binding protein</fullName>
    </submittedName>
</protein>
<dbReference type="GO" id="GO:0046872">
    <property type="term" value="F:metal ion binding"/>
    <property type="evidence" value="ECO:0007669"/>
    <property type="project" value="InterPro"/>
</dbReference>
<dbReference type="PRINTS" id="PR00691">
    <property type="entry name" value="ADHESINB"/>
</dbReference>
<feature type="signal peptide" evidence="6">
    <location>
        <begin position="1"/>
        <end position="18"/>
    </location>
</feature>
<keyword evidence="3 6" id="KW-0732">Signal</keyword>
<dbReference type="SUPFAM" id="SSF53807">
    <property type="entry name" value="Helical backbone' metal receptor"/>
    <property type="match status" value="1"/>
</dbReference>
<keyword evidence="2 4" id="KW-0813">Transport</keyword>
<evidence type="ECO:0000256" key="4">
    <source>
        <dbReference type="RuleBase" id="RU003512"/>
    </source>
</evidence>
<dbReference type="PRINTS" id="PR00690">
    <property type="entry name" value="ADHESNFAMILY"/>
</dbReference>
<dbReference type="InterPro" id="IPR006129">
    <property type="entry name" value="AdhesinB"/>
</dbReference>
<dbReference type="GO" id="GO:0007155">
    <property type="term" value="P:cell adhesion"/>
    <property type="evidence" value="ECO:0007669"/>
    <property type="project" value="InterPro"/>
</dbReference>
<reference evidence="7 9" key="1">
    <citation type="submission" date="2015-05" db="EMBL/GenBank/DDBJ databases">
        <title>Whole genome sequence and identification of bacterial endophytes from Costus igneus.</title>
        <authorList>
            <person name="Lee Y.P."/>
            <person name="Gan H.M."/>
            <person name="Eng W."/>
            <person name="Wheatley M.S."/>
            <person name="Caraballo A."/>
            <person name="Polter S."/>
            <person name="Savka M.A."/>
            <person name="Hudson A.O."/>
        </authorList>
    </citation>
    <scope>NUCLEOTIDE SEQUENCE [LARGE SCALE GENOMIC DNA]</scope>
    <source>
        <strain evidence="7 9">RIT379</strain>
    </source>
</reference>
<dbReference type="Proteomes" id="UP000036045">
    <property type="component" value="Unassembled WGS sequence"/>
</dbReference>
<keyword evidence="9" id="KW-1185">Reference proteome</keyword>
<evidence type="ECO:0000313" key="7">
    <source>
        <dbReference type="EMBL" id="KLV21584.1"/>
    </source>
</evidence>
<dbReference type="GO" id="GO:0030001">
    <property type="term" value="P:metal ion transport"/>
    <property type="evidence" value="ECO:0007669"/>
    <property type="project" value="InterPro"/>
</dbReference>
<dbReference type="OrthoDB" id="9810636at2"/>
<comment type="caution">
    <text evidence="7">The sequence shown here is derived from an EMBL/GenBank/DDBJ whole genome shotgun (WGS) entry which is preliminary data.</text>
</comment>
<dbReference type="Gene3D" id="3.40.50.1980">
    <property type="entry name" value="Nitrogenase molybdenum iron protein domain"/>
    <property type="match status" value="2"/>
</dbReference>
<dbReference type="PROSITE" id="PS51257">
    <property type="entry name" value="PROKAR_LIPOPROTEIN"/>
    <property type="match status" value="1"/>
</dbReference>
<name>A0A0J1I6J9_NIACI</name>
<dbReference type="PANTHER" id="PTHR42953">
    <property type="entry name" value="HIGH-AFFINITY ZINC UPTAKE SYSTEM PROTEIN ZNUA-RELATED"/>
    <property type="match status" value="1"/>
</dbReference>
<organism evidence="7 9">
    <name type="scientific">Niallia circulans</name>
    <name type="common">Bacillus circulans</name>
    <dbReference type="NCBI Taxonomy" id="1397"/>
    <lineage>
        <taxon>Bacteria</taxon>
        <taxon>Bacillati</taxon>
        <taxon>Bacillota</taxon>
        <taxon>Bacilli</taxon>
        <taxon>Bacillales</taxon>
        <taxon>Bacillaceae</taxon>
        <taxon>Niallia</taxon>
    </lineage>
</organism>
<gene>
    <name evidence="7" type="ORF">ABW02_23205</name>
    <name evidence="8" type="ORF">KD144_23240</name>
</gene>
<sequence>MFKSKIFILFVVSVIFLAACNNNQNTNEKTADESLKIMTSFYPLYDFTTKIAGDRAKVINLVQPGIEPHDYEPSPKDLANLNEVDLFIYNGAGYESWVTDTIKSIDTKDKKIINSSEYVDLLTLRETGESTEPNDKEDQEDKTYDPHFWLDPIRAKQIAEVIKEELIKLDPDGKVVYEENFNKIAVNFDELNSEYTEALSNPIRKEVIVSHNAFGYLTNRYGLEQIAITGISPSDEPSPKKLKELISFANERQINYILFETLVSPKVAETVKDTIGAKSLTLNPIEGLTNKEIKKGDDYFSVMRENLATLKLATQ</sequence>
<dbReference type="EMBL" id="JAGTPX010000041">
    <property type="protein sequence ID" value="MBR8672453.1"/>
    <property type="molecule type" value="Genomic_DNA"/>
</dbReference>
<reference evidence="8" key="2">
    <citation type="submission" date="2021-04" db="EMBL/GenBank/DDBJ databases">
        <title>Genomic analysis of electroactive and textile dye degrading Bacillus circulans strain: DC10 isolated from constructed wetland-microbial fuel cells treating textile dye wastewaters.</title>
        <authorList>
            <person name="Patel D.U."/>
            <person name="Desai C.R."/>
        </authorList>
    </citation>
    <scope>NUCLEOTIDE SEQUENCE</scope>
    <source>
        <strain evidence="8">DC10</strain>
    </source>
</reference>
<dbReference type="RefSeq" id="WP_016204431.1">
    <property type="nucleotide sequence ID" value="NZ_JADYUA010000076.1"/>
</dbReference>
<evidence type="ECO:0000313" key="8">
    <source>
        <dbReference type="EMBL" id="MBR8672453.1"/>
    </source>
</evidence>
<dbReference type="InterPro" id="IPR006128">
    <property type="entry name" value="Lipoprotein_PsaA-like"/>
</dbReference>
<dbReference type="InterPro" id="IPR006127">
    <property type="entry name" value="ZnuA-like"/>
</dbReference>
<feature type="compositionally biased region" description="Basic and acidic residues" evidence="5">
    <location>
        <begin position="133"/>
        <end position="144"/>
    </location>
</feature>
<dbReference type="Pfam" id="PF01297">
    <property type="entry name" value="ZnuA"/>
    <property type="match status" value="1"/>
</dbReference>
<evidence type="ECO:0000256" key="6">
    <source>
        <dbReference type="SAM" id="SignalP"/>
    </source>
</evidence>
<dbReference type="InterPro" id="IPR050492">
    <property type="entry name" value="Bact_metal-bind_prot9"/>
</dbReference>
<evidence type="ECO:0000256" key="5">
    <source>
        <dbReference type="SAM" id="MobiDB-lite"/>
    </source>
</evidence>
<proteinExistence type="inferred from homology"/>
<comment type="similarity">
    <text evidence="1 4">Belongs to the bacterial solute-binding protein 9 family.</text>
</comment>
<accession>A0A0J1I6J9</accession>
<evidence type="ECO:0000256" key="1">
    <source>
        <dbReference type="ARBA" id="ARBA00011028"/>
    </source>
</evidence>
<dbReference type="PANTHER" id="PTHR42953:SF3">
    <property type="entry name" value="HIGH-AFFINITY ZINC UPTAKE SYSTEM PROTEIN ZNUA"/>
    <property type="match status" value="1"/>
</dbReference>
<feature type="chain" id="PRO_5038209467" evidence="6">
    <location>
        <begin position="19"/>
        <end position="315"/>
    </location>
</feature>
<evidence type="ECO:0000313" key="9">
    <source>
        <dbReference type="Proteomes" id="UP000036045"/>
    </source>
</evidence>
<dbReference type="EMBL" id="LDPH01000037">
    <property type="protein sequence ID" value="KLV21584.1"/>
    <property type="molecule type" value="Genomic_DNA"/>
</dbReference>
<evidence type="ECO:0000256" key="3">
    <source>
        <dbReference type="ARBA" id="ARBA00022729"/>
    </source>
</evidence>
<dbReference type="AlphaFoldDB" id="A0A0J1I6J9"/>
<evidence type="ECO:0000256" key="2">
    <source>
        <dbReference type="ARBA" id="ARBA00022448"/>
    </source>
</evidence>